<evidence type="ECO:0000256" key="3">
    <source>
        <dbReference type="ARBA" id="ARBA00022692"/>
    </source>
</evidence>
<organism evidence="9 10">
    <name type="scientific">Pyruvatibacter mobilis</name>
    <dbReference type="NCBI Taxonomy" id="1712261"/>
    <lineage>
        <taxon>Bacteria</taxon>
        <taxon>Pseudomonadati</taxon>
        <taxon>Pseudomonadota</taxon>
        <taxon>Alphaproteobacteria</taxon>
        <taxon>Hyphomicrobiales</taxon>
        <taxon>Parvibaculaceae</taxon>
        <taxon>Pyruvatibacter</taxon>
    </lineage>
</organism>
<feature type="transmembrane region" description="Helical" evidence="7">
    <location>
        <begin position="130"/>
        <end position="151"/>
    </location>
</feature>
<dbReference type="PANTHER" id="PTHR35007">
    <property type="entry name" value="INTEGRAL MEMBRANE PROTEIN-RELATED"/>
    <property type="match status" value="1"/>
</dbReference>
<evidence type="ECO:0000313" key="10">
    <source>
        <dbReference type="Proteomes" id="UP000470384"/>
    </source>
</evidence>
<evidence type="ECO:0000259" key="8">
    <source>
        <dbReference type="Pfam" id="PF00482"/>
    </source>
</evidence>
<feature type="transmembrane region" description="Helical" evidence="7">
    <location>
        <begin position="6"/>
        <end position="31"/>
    </location>
</feature>
<feature type="domain" description="Type II secretion system protein GspF" evidence="8">
    <location>
        <begin position="168"/>
        <end position="291"/>
    </location>
</feature>
<dbReference type="OrthoDB" id="9803381at2"/>
<dbReference type="AlphaFoldDB" id="A0A845Q9I4"/>
<dbReference type="Pfam" id="PF00482">
    <property type="entry name" value="T2SSF"/>
    <property type="match status" value="1"/>
</dbReference>
<keyword evidence="2" id="KW-1003">Cell membrane</keyword>
<evidence type="ECO:0000256" key="7">
    <source>
        <dbReference type="SAM" id="Phobius"/>
    </source>
</evidence>
<gene>
    <name evidence="9" type="ORF">GTQ45_04250</name>
</gene>
<evidence type="ECO:0000256" key="1">
    <source>
        <dbReference type="ARBA" id="ARBA00004651"/>
    </source>
</evidence>
<feature type="transmembrane region" description="Helical" evidence="7">
    <location>
        <begin position="107"/>
        <end position="124"/>
    </location>
</feature>
<dbReference type="EMBL" id="WXYQ01000004">
    <property type="protein sequence ID" value="NBG94938.1"/>
    <property type="molecule type" value="Genomic_DNA"/>
</dbReference>
<evidence type="ECO:0000256" key="5">
    <source>
        <dbReference type="ARBA" id="ARBA00023136"/>
    </source>
</evidence>
<evidence type="ECO:0000256" key="4">
    <source>
        <dbReference type="ARBA" id="ARBA00022989"/>
    </source>
</evidence>
<dbReference type="RefSeq" id="WP_160586987.1">
    <property type="nucleotide sequence ID" value="NZ_BMHN01000001.1"/>
</dbReference>
<reference evidence="9 10" key="1">
    <citation type="journal article" date="2016" name="Int. J. Syst. Evol. Microbiol.">
        <title>Pyruvatibacter mobilis gen. nov., sp. nov., a marine bacterium from the culture broth of Picochlorum sp. 122.</title>
        <authorList>
            <person name="Wang G."/>
            <person name="Tang M."/>
            <person name="Wu H."/>
            <person name="Dai S."/>
            <person name="Li T."/>
            <person name="Chen C."/>
            <person name="He H."/>
            <person name="Fan J."/>
            <person name="Xiang W."/>
            <person name="Li X."/>
        </authorList>
    </citation>
    <scope>NUCLEOTIDE SEQUENCE [LARGE SCALE GENOMIC DNA]</scope>
    <source>
        <strain evidence="9 10">GYP-11</strain>
    </source>
</reference>
<feature type="transmembrane region" description="Helical" evidence="7">
    <location>
        <begin position="275"/>
        <end position="295"/>
    </location>
</feature>
<keyword evidence="5 7" id="KW-0472">Membrane</keyword>
<keyword evidence="3 7" id="KW-0812">Transmembrane</keyword>
<proteinExistence type="predicted"/>
<dbReference type="GeneID" id="300655850"/>
<dbReference type="InterPro" id="IPR018076">
    <property type="entry name" value="T2SS_GspF_dom"/>
</dbReference>
<keyword evidence="10" id="KW-1185">Reference proteome</keyword>
<evidence type="ECO:0000256" key="6">
    <source>
        <dbReference type="SAM" id="MobiDB-lite"/>
    </source>
</evidence>
<sequence>MFDAQMVFIATVFLAVLGVGGAAYALIVPMLSKREQSSKRMTVATGGTNARRRSGRDSSGGDANAQRRKQVQDTLKELDKAQEARKQSVTLRVRLEQAGLDVTPRNFHIASAIGGLAVFSLMSLTGQAMLVALLSGFAAGFGFPRWLLAFLRRRRLKQFMDEFANAVDVIVRGLKAGLPLHDCINIIASEAQGPVRDEFRQLVEGQKVGIPIDQGLEKMTHRVPLSDLRFFHIVISIQQKTGGNLSEALSNLSKVLRDRKTLKGKIAAMSQEAKSSAAIIGVLPPGVMGLIYLTTPDYIGLLFSERMGQALLVGGALWMLCGVLVMKKMVSFDY</sequence>
<name>A0A845Q9I4_9HYPH</name>
<accession>A0A845Q9I4</accession>
<protein>
    <submittedName>
        <fullName evidence="9">Pilus assembly protein</fullName>
    </submittedName>
</protein>
<feature type="region of interest" description="Disordered" evidence="6">
    <location>
        <begin position="38"/>
        <end position="70"/>
    </location>
</feature>
<evidence type="ECO:0000256" key="2">
    <source>
        <dbReference type="ARBA" id="ARBA00022475"/>
    </source>
</evidence>
<comment type="subcellular location">
    <subcellularLocation>
        <location evidence="1">Cell membrane</location>
        <topology evidence="1">Multi-pass membrane protein</topology>
    </subcellularLocation>
</comment>
<dbReference type="Proteomes" id="UP000470384">
    <property type="component" value="Unassembled WGS sequence"/>
</dbReference>
<keyword evidence="4 7" id="KW-1133">Transmembrane helix</keyword>
<dbReference type="Gene3D" id="1.20.81.30">
    <property type="entry name" value="Type II secretion system (T2SS), domain F"/>
    <property type="match status" value="1"/>
</dbReference>
<feature type="transmembrane region" description="Helical" evidence="7">
    <location>
        <begin position="307"/>
        <end position="326"/>
    </location>
</feature>
<dbReference type="PANTHER" id="PTHR35007:SF1">
    <property type="entry name" value="PILUS ASSEMBLY PROTEIN"/>
    <property type="match status" value="1"/>
</dbReference>
<evidence type="ECO:0000313" key="9">
    <source>
        <dbReference type="EMBL" id="NBG94938.1"/>
    </source>
</evidence>
<dbReference type="InterPro" id="IPR042094">
    <property type="entry name" value="T2SS_GspF_sf"/>
</dbReference>
<comment type="caution">
    <text evidence="9">The sequence shown here is derived from an EMBL/GenBank/DDBJ whole genome shotgun (WGS) entry which is preliminary data.</text>
</comment>
<dbReference type="GO" id="GO:0005886">
    <property type="term" value="C:plasma membrane"/>
    <property type="evidence" value="ECO:0007669"/>
    <property type="project" value="UniProtKB-SubCell"/>
</dbReference>